<dbReference type="PANTHER" id="PTHR47197:SF3">
    <property type="entry name" value="DIHYDRO-HEME D1 DEHYDROGENASE"/>
    <property type="match status" value="1"/>
</dbReference>
<dbReference type="SUPFAM" id="SSF50974">
    <property type="entry name" value="Nitrous oxide reductase, N-terminal domain"/>
    <property type="match status" value="1"/>
</dbReference>
<keyword evidence="3" id="KW-1185">Reference proteome</keyword>
<dbReference type="RefSeq" id="WP_345265983.1">
    <property type="nucleotide sequence ID" value="NZ_BAABIM010000002.1"/>
</dbReference>
<comment type="caution">
    <text evidence="2">The sequence shown here is derived from an EMBL/GenBank/DDBJ whole genome shotgun (WGS) entry which is preliminary data.</text>
</comment>
<dbReference type="InterPro" id="IPR011045">
    <property type="entry name" value="N2O_reductase_N"/>
</dbReference>
<dbReference type="EMBL" id="BAABIM010000002">
    <property type="protein sequence ID" value="GAA4685296.1"/>
    <property type="molecule type" value="Genomic_DNA"/>
</dbReference>
<dbReference type="Gene3D" id="2.130.10.10">
    <property type="entry name" value="YVTN repeat-like/Quinoprotein amine dehydrogenase"/>
    <property type="match status" value="2"/>
</dbReference>
<proteinExistence type="predicted"/>
<evidence type="ECO:0000313" key="2">
    <source>
        <dbReference type="EMBL" id="GAA4685296.1"/>
    </source>
</evidence>
<reference evidence="3" key="1">
    <citation type="journal article" date="2019" name="Int. J. Syst. Evol. Microbiol.">
        <title>The Global Catalogue of Microorganisms (GCM) 10K type strain sequencing project: providing services to taxonomists for standard genome sequencing and annotation.</title>
        <authorList>
            <consortium name="The Broad Institute Genomics Platform"/>
            <consortium name="The Broad Institute Genome Sequencing Center for Infectious Disease"/>
            <person name="Wu L."/>
            <person name="Ma J."/>
        </authorList>
    </citation>
    <scope>NUCLEOTIDE SEQUENCE [LARGE SCALE GENOMIC DNA]</scope>
    <source>
        <strain evidence="3">JCM 18127</strain>
    </source>
</reference>
<name>A0ABP8WBA3_9ACTN</name>
<organism evidence="2 3">
    <name type="scientific">Nocardioides nanhaiensis</name>
    <dbReference type="NCBI Taxonomy" id="1476871"/>
    <lineage>
        <taxon>Bacteria</taxon>
        <taxon>Bacillati</taxon>
        <taxon>Actinomycetota</taxon>
        <taxon>Actinomycetes</taxon>
        <taxon>Propionibacteriales</taxon>
        <taxon>Nocardioidaceae</taxon>
        <taxon>Nocardioides</taxon>
    </lineage>
</organism>
<protein>
    <submittedName>
        <fullName evidence="2">YncE family protein</fullName>
    </submittedName>
</protein>
<evidence type="ECO:0000313" key="3">
    <source>
        <dbReference type="Proteomes" id="UP001500621"/>
    </source>
</evidence>
<dbReference type="InterPro" id="IPR051200">
    <property type="entry name" value="Host-pathogen_enzymatic-act"/>
</dbReference>
<accession>A0ABP8WBA3</accession>
<sequence>MRSTTHRARLVLAAATAAATLGTLGVVGPTRVDAAPTPAAAPAVAPEQAAPSAASATPGTRGPLPKSLRRVVFVGNNWEGTATLLAPGTFRRIGQIDVVPDYDARMQEIVTNPYRLAYFLAIRALIGEGNDQFVDDMYSSNDGRLVIISRPSFADVVAISLRTQRIVWRFPVAGVRSDHMALSPDGKRVVVSASTGNVVHVLRVADGKQVGRFASGGSPHESTYLDGGRRILHASIGTVYSPLDDDRLPDPLEGERVLQIVDARTNKIIRRYNVRQALDRAGLRGTSISVRPITVSPDEQKFYFQLSFFHGFVEMDRRTGRITRVKRLPNLVPNLPRPAYLLDSAHHGIAMDPGGRKICVAGTMSDYATVVDARTMRQGRLIKGGLKPYWVTPSHDGEYCYISWSGSDTVSRISYRTGRIVTTTKVGDHPQRVRNGFIRKAFVRGLGRNTPSSAPLRTSAVTAWERSTR</sequence>
<dbReference type="InterPro" id="IPR015943">
    <property type="entry name" value="WD40/YVTN_repeat-like_dom_sf"/>
</dbReference>
<feature type="region of interest" description="Disordered" evidence="1">
    <location>
        <begin position="36"/>
        <end position="62"/>
    </location>
</feature>
<feature type="compositionally biased region" description="Low complexity" evidence="1">
    <location>
        <begin position="36"/>
        <end position="58"/>
    </location>
</feature>
<evidence type="ECO:0000256" key="1">
    <source>
        <dbReference type="SAM" id="MobiDB-lite"/>
    </source>
</evidence>
<gene>
    <name evidence="2" type="ORF">GCM10023226_23540</name>
</gene>
<dbReference type="PANTHER" id="PTHR47197">
    <property type="entry name" value="PROTEIN NIRF"/>
    <property type="match status" value="1"/>
</dbReference>
<dbReference type="Proteomes" id="UP001500621">
    <property type="component" value="Unassembled WGS sequence"/>
</dbReference>